<evidence type="ECO:0000313" key="7">
    <source>
        <dbReference type="Proteomes" id="UP000466848"/>
    </source>
</evidence>
<protein>
    <submittedName>
        <fullName evidence="6">CvpA family protein</fullName>
    </submittedName>
</protein>
<dbReference type="EMBL" id="CP048649">
    <property type="protein sequence ID" value="QIB68117.1"/>
    <property type="molecule type" value="Genomic_DNA"/>
</dbReference>
<evidence type="ECO:0000256" key="2">
    <source>
        <dbReference type="ARBA" id="ARBA00022692"/>
    </source>
</evidence>
<evidence type="ECO:0000256" key="3">
    <source>
        <dbReference type="ARBA" id="ARBA00022989"/>
    </source>
</evidence>
<dbReference type="PANTHER" id="PTHR37306">
    <property type="entry name" value="COLICIN V PRODUCTION PROTEIN"/>
    <property type="match status" value="1"/>
</dbReference>
<feature type="transmembrane region" description="Helical" evidence="5">
    <location>
        <begin position="154"/>
        <end position="177"/>
    </location>
</feature>
<reference evidence="6 7" key="1">
    <citation type="submission" date="2020-02" db="EMBL/GenBank/DDBJ databases">
        <authorList>
            <person name="Kim Y.B."/>
            <person name="Roh S.W."/>
        </authorList>
    </citation>
    <scope>NUCLEOTIDE SEQUENCE [LARGE SCALE GENOMIC DNA]</scope>
    <source>
        <strain evidence="6 7">DSM 103574</strain>
    </source>
</reference>
<feature type="transmembrane region" description="Helical" evidence="5">
    <location>
        <begin position="108"/>
        <end position="133"/>
    </location>
</feature>
<evidence type="ECO:0000256" key="4">
    <source>
        <dbReference type="ARBA" id="ARBA00023136"/>
    </source>
</evidence>
<dbReference type="KEGG" id="abut:Ami103574_01790"/>
<dbReference type="GO" id="GO:0009403">
    <property type="term" value="P:toxin biosynthetic process"/>
    <property type="evidence" value="ECO:0007669"/>
    <property type="project" value="InterPro"/>
</dbReference>
<evidence type="ECO:0000256" key="5">
    <source>
        <dbReference type="SAM" id="Phobius"/>
    </source>
</evidence>
<dbReference type="PANTHER" id="PTHR37306:SF1">
    <property type="entry name" value="COLICIN V PRODUCTION PROTEIN"/>
    <property type="match status" value="1"/>
</dbReference>
<dbReference type="GO" id="GO:0016020">
    <property type="term" value="C:membrane"/>
    <property type="evidence" value="ECO:0007669"/>
    <property type="project" value="UniProtKB-SubCell"/>
</dbReference>
<feature type="transmembrane region" description="Helical" evidence="5">
    <location>
        <begin position="23"/>
        <end position="43"/>
    </location>
</feature>
<evidence type="ECO:0000256" key="1">
    <source>
        <dbReference type="ARBA" id="ARBA00004141"/>
    </source>
</evidence>
<proteinExistence type="predicted"/>
<keyword evidence="4 5" id="KW-0472">Membrane</keyword>
<accession>A0A858BRF2</accession>
<sequence length="230" mass="25035">MILDAIIAAVVIGSMLRGFHHGLLRSFVRLAGWLASLSAAFILSPKFNDFILEHTNCYDSIYENVNKKVSTTMSPAEMQGSMPTIIQEPLTNMVHTLSGSISAGLSNLFFTIACFLIVVLAVQVVLHTIISLFSREHNDGISGLLDGTAGMLFGFIKGIIYVFVLLALMIPTVSLFFPEALTLLTENLNASHLAGELYNNNLILLIMQDLFPDKTPDVVLAALPWGASHL</sequence>
<comment type="subcellular location">
    <subcellularLocation>
        <location evidence="1">Membrane</location>
        <topology evidence="1">Multi-pass membrane protein</topology>
    </subcellularLocation>
</comment>
<dbReference type="Proteomes" id="UP000466848">
    <property type="component" value="Chromosome"/>
</dbReference>
<evidence type="ECO:0000313" key="6">
    <source>
        <dbReference type="EMBL" id="QIB68117.1"/>
    </source>
</evidence>
<dbReference type="InterPro" id="IPR003825">
    <property type="entry name" value="Colicin-V_CvpA"/>
</dbReference>
<dbReference type="AlphaFoldDB" id="A0A858BRF2"/>
<dbReference type="RefSeq" id="WP_163065037.1">
    <property type="nucleotide sequence ID" value="NZ_CP048649.1"/>
</dbReference>
<keyword evidence="7" id="KW-1185">Reference proteome</keyword>
<name>A0A858BRF2_9FIRM</name>
<dbReference type="Pfam" id="PF02674">
    <property type="entry name" value="Colicin_V"/>
    <property type="match status" value="1"/>
</dbReference>
<gene>
    <name evidence="6" type="ORF">Ami103574_01790</name>
</gene>
<keyword evidence="3 5" id="KW-1133">Transmembrane helix</keyword>
<organism evidence="6 7">
    <name type="scientific">Aminipila butyrica</name>
    <dbReference type="NCBI Taxonomy" id="433296"/>
    <lineage>
        <taxon>Bacteria</taxon>
        <taxon>Bacillati</taxon>
        <taxon>Bacillota</taxon>
        <taxon>Clostridia</taxon>
        <taxon>Peptostreptococcales</taxon>
        <taxon>Anaerovoracaceae</taxon>
        <taxon>Aminipila</taxon>
    </lineage>
</organism>
<keyword evidence="2 5" id="KW-0812">Transmembrane</keyword>